<name>A0A1I7Z7F9_9BILA</name>
<dbReference type="AlphaFoldDB" id="A0A1I7Z7F9"/>
<protein>
    <submittedName>
        <fullName evidence="2">ZP domain-containing protein</fullName>
    </submittedName>
</protein>
<evidence type="ECO:0000313" key="2">
    <source>
        <dbReference type="WBParaSite" id="L893_g23678.t1"/>
    </source>
</evidence>
<dbReference type="WBParaSite" id="L893_g23678.t1">
    <property type="protein sequence ID" value="L893_g23678.t1"/>
    <property type="gene ID" value="L893_g23678"/>
</dbReference>
<accession>A0A1I7Z7F9</accession>
<proteinExistence type="predicted"/>
<keyword evidence="1" id="KW-1185">Reference proteome</keyword>
<organism evidence="1 2">
    <name type="scientific">Steinernema glaseri</name>
    <dbReference type="NCBI Taxonomy" id="37863"/>
    <lineage>
        <taxon>Eukaryota</taxon>
        <taxon>Metazoa</taxon>
        <taxon>Ecdysozoa</taxon>
        <taxon>Nematoda</taxon>
        <taxon>Chromadorea</taxon>
        <taxon>Rhabditida</taxon>
        <taxon>Tylenchina</taxon>
        <taxon>Panagrolaimomorpha</taxon>
        <taxon>Strongyloidoidea</taxon>
        <taxon>Steinernematidae</taxon>
        <taxon>Steinernema</taxon>
    </lineage>
</organism>
<reference evidence="2" key="1">
    <citation type="submission" date="2016-11" db="UniProtKB">
        <authorList>
            <consortium name="WormBaseParasite"/>
        </authorList>
    </citation>
    <scope>IDENTIFICATION</scope>
</reference>
<sequence length="297" mass="33436">MCLLLQHIYDVASSSSSLELPENRVLPRHALVFQTCCMVIVMKYVVAVLSALLPFLSGLVATHHVEKIESCSAHVPVTNTYPLKYRTMLTRRSIPCTVSVESNPKSVIRVEFHNLRKACELKPDGILIIEEGHDPIAMCENEASVFISQGPKIIIQYFSSTGVGFEMNEVRNEIDCNETLDYSYYGRTLSLSASSFNETCFVAFPGRTLVVVEDVQIEKNNCESHVDVMAGRDFLTYTYRLKQYCKKHNGLQDTETLIVCPRGLLLFTSASTTPETVRFRLEIPSDDRPLLIHSLEC</sequence>
<evidence type="ECO:0000313" key="1">
    <source>
        <dbReference type="Proteomes" id="UP000095287"/>
    </source>
</evidence>
<dbReference type="Proteomes" id="UP000095287">
    <property type="component" value="Unplaced"/>
</dbReference>